<dbReference type="CDD" id="cd22343">
    <property type="entry name" value="PDDEXK_lambda_exonuclease-like"/>
    <property type="match status" value="1"/>
</dbReference>
<gene>
    <name evidence="4" type="primary">LOC103354998</name>
</gene>
<dbReference type="GO" id="GO:0006281">
    <property type="term" value="P:DNA repair"/>
    <property type="evidence" value="ECO:0007669"/>
    <property type="project" value="UniProtKB-ARBA"/>
</dbReference>
<dbReference type="RefSeq" id="XP_008276853.1">
    <property type="nucleotide sequence ID" value="XM_008278631.1"/>
</dbReference>
<dbReference type="Pfam" id="PF09588">
    <property type="entry name" value="YqaJ"/>
    <property type="match status" value="1"/>
</dbReference>
<dbReference type="InterPro" id="IPR011604">
    <property type="entry name" value="PDDEXK-like_dom_sf"/>
</dbReference>
<sequence>MSSARLQTFRSLITERFTSVAVEIFGEVESIVEACYEENKRLRSILDMVLSPEIKLSRIDITPHSGTTTDVIEHPPEPDTLLDVEISEPLSKKPKEEQIECEVSWLSKQEQEDFEAYNYVTPDCVKNEEDVSMPCIAASYQVEVVECAFNSSTTISADEGSPKHDYSSPSESEEAADCPQLFKNVEHSSDTEERQKCHEASKKSRSEQSKQKTMLELPRMTPCTSLIADPTDCQSVLARLTDTFKDAPVDKKPLMTIAGLTADVELVDCAFGKLPKGCPLSYQCPMPSRQDYKPHNDAPPRPLLPLSSHTLELRSPLPTLSIKEQEALIAMQITWEEASNLEYSTRGCKDSVEELRKLRLTSRFRDICKLRPGRSHAEHLIFKLKKGFLKCKTTQMEEERKTEALREYCRHMCVNWSPCGFVVHPNAPWLGAMPDGLVYDPNERSCFGLVHVKCISLRSFVECSFLTCRDGVLQLKKSHRYYWCIQGEMMVTGISWCDLFVCSNQDMLVQRIYRDKASMRILKKKLDEFFFYYYLPSLI</sequence>
<evidence type="ECO:0000313" key="4">
    <source>
        <dbReference type="RefSeq" id="XP_008276853.1"/>
    </source>
</evidence>
<dbReference type="InterPro" id="IPR019080">
    <property type="entry name" value="YqaJ_viral_recombinase"/>
</dbReference>
<dbReference type="Proteomes" id="UP000694891">
    <property type="component" value="Unplaced"/>
</dbReference>
<evidence type="ECO:0000256" key="1">
    <source>
        <dbReference type="SAM" id="MobiDB-lite"/>
    </source>
</evidence>
<feature type="domain" description="YqaJ viral recombinase" evidence="2">
    <location>
        <begin position="404"/>
        <end position="494"/>
    </location>
</feature>
<dbReference type="PANTHER" id="PTHR46609:SF7">
    <property type="match status" value="1"/>
</dbReference>
<proteinExistence type="predicted"/>
<dbReference type="SUPFAM" id="SSF52980">
    <property type="entry name" value="Restriction endonuclease-like"/>
    <property type="match status" value="1"/>
</dbReference>
<dbReference type="Gene3D" id="3.90.320.10">
    <property type="match status" value="1"/>
</dbReference>
<protein>
    <submittedName>
        <fullName evidence="4">Uncharacterized protein LOC103354998</fullName>
    </submittedName>
</protein>
<feature type="compositionally biased region" description="Basic and acidic residues" evidence="1">
    <location>
        <begin position="184"/>
        <end position="210"/>
    </location>
</feature>
<evidence type="ECO:0000259" key="2">
    <source>
        <dbReference type="Pfam" id="PF09588"/>
    </source>
</evidence>
<organism evidence="3 4">
    <name type="scientific">Stegastes partitus</name>
    <name type="common">bicolor damselfish</name>
    <dbReference type="NCBI Taxonomy" id="144197"/>
    <lineage>
        <taxon>Eukaryota</taxon>
        <taxon>Metazoa</taxon>
        <taxon>Chordata</taxon>
        <taxon>Craniata</taxon>
        <taxon>Vertebrata</taxon>
        <taxon>Euteleostomi</taxon>
        <taxon>Actinopterygii</taxon>
        <taxon>Neopterygii</taxon>
        <taxon>Teleostei</taxon>
        <taxon>Neoteleostei</taxon>
        <taxon>Acanthomorphata</taxon>
        <taxon>Ovalentaria</taxon>
        <taxon>Pomacentridae</taxon>
        <taxon>Stegastes</taxon>
    </lineage>
</organism>
<dbReference type="PANTHER" id="PTHR46609">
    <property type="entry name" value="EXONUCLEASE, PHAGE-TYPE/RECB, C-TERMINAL DOMAIN-CONTAINING PROTEIN"/>
    <property type="match status" value="1"/>
</dbReference>
<dbReference type="AlphaFoldDB" id="A0A9Y4MZV0"/>
<feature type="region of interest" description="Disordered" evidence="1">
    <location>
        <begin position="154"/>
        <end position="216"/>
    </location>
</feature>
<accession>A0A9Y4MZV0</accession>
<dbReference type="InterPro" id="IPR051703">
    <property type="entry name" value="NF-kappa-B_Signaling_Reg"/>
</dbReference>
<dbReference type="GeneID" id="103354998"/>
<name>A0A9Y4MZV0_9TELE</name>
<evidence type="ECO:0000313" key="3">
    <source>
        <dbReference type="Proteomes" id="UP000694891"/>
    </source>
</evidence>
<dbReference type="InterPro" id="IPR011335">
    <property type="entry name" value="Restrct_endonuc-II-like"/>
</dbReference>
<reference evidence="4" key="1">
    <citation type="submission" date="2025-08" db="UniProtKB">
        <authorList>
            <consortium name="RefSeq"/>
        </authorList>
    </citation>
    <scope>IDENTIFICATION</scope>
</reference>
<keyword evidence="3" id="KW-1185">Reference proteome</keyword>